<gene>
    <name evidence="1" type="ORF">ACFOHL_04290</name>
</gene>
<dbReference type="SUPFAM" id="SSF53756">
    <property type="entry name" value="UDP-Glycosyltransferase/glycogen phosphorylase"/>
    <property type="match status" value="1"/>
</dbReference>
<proteinExistence type="predicted"/>
<evidence type="ECO:0000313" key="2">
    <source>
        <dbReference type="Proteomes" id="UP001595478"/>
    </source>
</evidence>
<evidence type="ECO:0008006" key="3">
    <source>
        <dbReference type="Google" id="ProtNLM"/>
    </source>
</evidence>
<dbReference type="EMBL" id="JBHRSW010000006">
    <property type="protein sequence ID" value="MFC3120824.1"/>
    <property type="molecule type" value="Genomic_DNA"/>
</dbReference>
<dbReference type="Gene3D" id="3.40.50.2000">
    <property type="entry name" value="Glycogen Phosphorylase B"/>
    <property type="match status" value="1"/>
</dbReference>
<organism evidence="1 2">
    <name type="scientific">Agaribacter flavus</name>
    <dbReference type="NCBI Taxonomy" id="1902781"/>
    <lineage>
        <taxon>Bacteria</taxon>
        <taxon>Pseudomonadati</taxon>
        <taxon>Pseudomonadota</taxon>
        <taxon>Gammaproteobacteria</taxon>
        <taxon>Alteromonadales</taxon>
        <taxon>Alteromonadaceae</taxon>
        <taxon>Agaribacter</taxon>
    </lineage>
</organism>
<comment type="caution">
    <text evidence="1">The sequence shown here is derived from an EMBL/GenBank/DDBJ whole genome shotgun (WGS) entry which is preliminary data.</text>
</comment>
<reference evidence="2" key="1">
    <citation type="journal article" date="2019" name="Int. J. Syst. Evol. Microbiol.">
        <title>The Global Catalogue of Microorganisms (GCM) 10K type strain sequencing project: providing services to taxonomists for standard genome sequencing and annotation.</title>
        <authorList>
            <consortium name="The Broad Institute Genomics Platform"/>
            <consortium name="The Broad Institute Genome Sequencing Center for Infectious Disease"/>
            <person name="Wu L."/>
            <person name="Ma J."/>
        </authorList>
    </citation>
    <scope>NUCLEOTIDE SEQUENCE [LARGE SCALE GENOMIC DNA]</scope>
    <source>
        <strain evidence="2">KCTC 52473</strain>
    </source>
</reference>
<sequence length="324" mass="36931">MANAKKTHIVCYPRVNNTNQYIDLNTRIWKGCGFSVEQTDLLLSEIRHVLTIDKQSVLILNWFEDRVSYRSSALLEIIKSTFILIVCRFKFRKIIWVRHNLNPHSGKAFRWFSLLRKLLSSFSDAVVAHRPTQQLDIEYIPHPLYLPKAVLVSRASATAPFLIVGVVKKYKGIVELLSVWPANLTIRVVGKCSDSDLEKEIHTVIQSRKLNCTFVNAFLSAEELEREIKSAKFVVLPHADNSMLVTGVYFHAISLGVPCLISKGDFGHYIKSEIGDTPLFSRTTIANDLELLADIDREALVQQSQNNFNDARIESRWLSIVTYL</sequence>
<keyword evidence="2" id="KW-1185">Reference proteome</keyword>
<dbReference type="Proteomes" id="UP001595478">
    <property type="component" value="Unassembled WGS sequence"/>
</dbReference>
<evidence type="ECO:0000313" key="1">
    <source>
        <dbReference type="EMBL" id="MFC3120824.1"/>
    </source>
</evidence>
<dbReference type="RefSeq" id="WP_376918967.1">
    <property type="nucleotide sequence ID" value="NZ_JBHRSW010000006.1"/>
</dbReference>
<protein>
    <recommendedName>
        <fullName evidence="3">Glycosyltransferase</fullName>
    </recommendedName>
</protein>
<name>A0ABV7FKK4_9ALTE</name>
<accession>A0ABV7FKK4</accession>